<organism evidence="1 2">
    <name type="scientific">Marchantia polymorpha subsp. ruderalis</name>
    <dbReference type="NCBI Taxonomy" id="1480154"/>
    <lineage>
        <taxon>Eukaryota</taxon>
        <taxon>Viridiplantae</taxon>
        <taxon>Streptophyta</taxon>
        <taxon>Embryophyta</taxon>
        <taxon>Marchantiophyta</taxon>
        <taxon>Marchantiopsida</taxon>
        <taxon>Marchantiidae</taxon>
        <taxon>Marchantiales</taxon>
        <taxon>Marchantiaceae</taxon>
        <taxon>Marchantia</taxon>
    </lineage>
</organism>
<keyword evidence="2" id="KW-1185">Reference proteome</keyword>
<dbReference type="EMBL" id="LVLJ01000974">
    <property type="protein sequence ID" value="OAE31784.1"/>
    <property type="molecule type" value="Genomic_DNA"/>
</dbReference>
<sequence length="274" mass="31156">MLEAIPDVVPRLFKVSEWVELEAEAIMREKDGPLEKNLQTSKTRPSAIVECRATRKKKEKAIMTEEENLKSNLVPLVEARPVSSPQTSMGTVIFETGDNPSAEEIQLEGVNAADVLCGQVIPLLRYLDSKLGKYARPTNVGSYVELVRNKTRVKVAKAHAVVEKQKQLREIEAKYEVLWKRLVEEVELRKSSKKACESLRADIEFIRCATVDLRDRPEAFQVAFNKESRRVDELIANLEKKYQTHAAEVATKVKAWAECEAARILDLELIERLR</sequence>
<proteinExistence type="predicted"/>
<evidence type="ECO:0000313" key="2">
    <source>
        <dbReference type="Proteomes" id="UP000077202"/>
    </source>
</evidence>
<dbReference type="AlphaFoldDB" id="A0A176WFV5"/>
<reference evidence="1" key="1">
    <citation type="submission" date="2016-03" db="EMBL/GenBank/DDBJ databases">
        <title>Mechanisms controlling the formation of the plant cell surface in tip-growing cells are functionally conserved among land plants.</title>
        <authorList>
            <person name="Honkanen S."/>
            <person name="Jones V.A."/>
            <person name="Morieri G."/>
            <person name="Champion C."/>
            <person name="Hetherington A.J."/>
            <person name="Kelly S."/>
            <person name="Saint-Marcoux D."/>
            <person name="Proust H."/>
            <person name="Prescott H."/>
            <person name="Dolan L."/>
        </authorList>
    </citation>
    <scope>NUCLEOTIDE SEQUENCE [LARGE SCALE GENOMIC DNA]</scope>
    <source>
        <tissue evidence="1">Whole gametophyte</tissue>
    </source>
</reference>
<comment type="caution">
    <text evidence="1">The sequence shown here is derived from an EMBL/GenBank/DDBJ whole genome shotgun (WGS) entry which is preliminary data.</text>
</comment>
<evidence type="ECO:0000313" key="1">
    <source>
        <dbReference type="EMBL" id="OAE31784.1"/>
    </source>
</evidence>
<accession>A0A176WFV5</accession>
<protein>
    <submittedName>
        <fullName evidence="1">Uncharacterized protein</fullName>
    </submittedName>
</protein>
<dbReference type="Proteomes" id="UP000077202">
    <property type="component" value="Unassembled WGS sequence"/>
</dbReference>
<name>A0A176WFV5_MARPO</name>
<gene>
    <name evidence="1" type="ORF">AXG93_2355s1000</name>
</gene>